<name>A0ACC0TY13_9AGAM</name>
<dbReference type="EMBL" id="JAGFNK010000371">
    <property type="protein sequence ID" value="KAI9451524.1"/>
    <property type="molecule type" value="Genomic_DNA"/>
</dbReference>
<accession>A0ACC0TY13</accession>
<sequence>MPLPVSLWVTLETITFLPNATSSLVSFRLYVERASPCLKSSLFSHAARSSNTIGGPSQASLEASPCEHRQDPVTINTLPDDVLVEIFHFCVKRWSRWTNEWHTLVHVCQRWRHVVFESPRHLNLRLLYRGARPMSEMLDVWPVLPLVISQPHTLWEVCWRNVAVALESEHYHRICKIDLAVIERSDWERLASAMQKTFPELTSLRFLLATNTGTPLPHSFLGGSATLLRQLMMGRCSFPGIPKLLLSSNQLVVLFLWDIPNSGYISPQDLGTALSVLSRLETLGLGFQSPLYPASRPPPPLTRSVLPALTNLVFKGVHEYLEDLLAQIEVPLLSRLVITFFMDIIFVLPQLHRLISQVESFNSCDRAAVYTLDRAIRFTVYRGTDQLPTLSLEISCRELDWQLASLAQICSSSFPFLSTLVHLDIADWDIPQSHWKDDMETTQWLELLAPFTAMKDLRLTHQVAPHVCQALEELAGERVTEVLPALQNIFLKSLEPLGSIPKYIEGFVAARSLSGHPVAVHSWL</sequence>
<keyword evidence="2" id="KW-1185">Reference proteome</keyword>
<evidence type="ECO:0000313" key="1">
    <source>
        <dbReference type="EMBL" id="KAI9451524.1"/>
    </source>
</evidence>
<organism evidence="1 2">
    <name type="scientific">Russula earlei</name>
    <dbReference type="NCBI Taxonomy" id="71964"/>
    <lineage>
        <taxon>Eukaryota</taxon>
        <taxon>Fungi</taxon>
        <taxon>Dikarya</taxon>
        <taxon>Basidiomycota</taxon>
        <taxon>Agaricomycotina</taxon>
        <taxon>Agaricomycetes</taxon>
        <taxon>Russulales</taxon>
        <taxon>Russulaceae</taxon>
        <taxon>Russula</taxon>
    </lineage>
</organism>
<gene>
    <name evidence="1" type="ORF">F5148DRAFT_543526</name>
</gene>
<evidence type="ECO:0000313" key="2">
    <source>
        <dbReference type="Proteomes" id="UP001207468"/>
    </source>
</evidence>
<comment type="caution">
    <text evidence="1">The sequence shown here is derived from an EMBL/GenBank/DDBJ whole genome shotgun (WGS) entry which is preliminary data.</text>
</comment>
<protein>
    <submittedName>
        <fullName evidence="1">Uncharacterized protein</fullName>
    </submittedName>
</protein>
<reference evidence="1" key="1">
    <citation type="submission" date="2021-03" db="EMBL/GenBank/DDBJ databases">
        <title>Evolutionary priming and transition to the ectomycorrhizal habit in an iconic lineage of mushroom-forming fungi: is preadaptation a requirement?</title>
        <authorList>
            <consortium name="DOE Joint Genome Institute"/>
            <person name="Looney B.P."/>
            <person name="Miyauchi S."/>
            <person name="Morin E."/>
            <person name="Drula E."/>
            <person name="Courty P.E."/>
            <person name="Chicoki N."/>
            <person name="Fauchery L."/>
            <person name="Kohler A."/>
            <person name="Kuo A."/>
            <person name="LaButti K."/>
            <person name="Pangilinan J."/>
            <person name="Lipzen A."/>
            <person name="Riley R."/>
            <person name="Andreopoulos W."/>
            <person name="He G."/>
            <person name="Johnson J."/>
            <person name="Barry K.W."/>
            <person name="Grigoriev I.V."/>
            <person name="Nagy L."/>
            <person name="Hibbett D."/>
            <person name="Henrissat B."/>
            <person name="Matheny P.B."/>
            <person name="Labbe J."/>
            <person name="Martin A.F."/>
        </authorList>
    </citation>
    <scope>NUCLEOTIDE SEQUENCE</scope>
    <source>
        <strain evidence="1">BPL698</strain>
    </source>
</reference>
<dbReference type="Proteomes" id="UP001207468">
    <property type="component" value="Unassembled WGS sequence"/>
</dbReference>
<proteinExistence type="predicted"/>